<dbReference type="InterPro" id="IPR036855">
    <property type="entry name" value="Znf_CCCH_sf"/>
</dbReference>
<evidence type="ECO:0000256" key="4">
    <source>
        <dbReference type="ARBA" id="ARBA00022833"/>
    </source>
</evidence>
<accession>A0A9N8WM77</accession>
<feature type="region of interest" description="Disordered" evidence="6">
    <location>
        <begin position="193"/>
        <end position="218"/>
    </location>
</feature>
<dbReference type="PANTHER" id="PTHR12547">
    <property type="entry name" value="CCCH ZINC FINGER/TIS11-RELATED"/>
    <property type="match status" value="1"/>
</dbReference>
<evidence type="ECO:0000256" key="3">
    <source>
        <dbReference type="ARBA" id="ARBA00022771"/>
    </source>
</evidence>
<dbReference type="Gene3D" id="4.10.1000.10">
    <property type="entry name" value="Zinc finger, CCCH-type"/>
    <property type="match status" value="2"/>
</dbReference>
<dbReference type="GO" id="GO:0008270">
    <property type="term" value="F:zinc ion binding"/>
    <property type="evidence" value="ECO:0007669"/>
    <property type="project" value="UniProtKB-KW"/>
</dbReference>
<feature type="compositionally biased region" description="Low complexity" evidence="6">
    <location>
        <begin position="101"/>
        <end position="115"/>
    </location>
</feature>
<evidence type="ECO:0000313" key="9">
    <source>
        <dbReference type="Proteomes" id="UP000789831"/>
    </source>
</evidence>
<evidence type="ECO:0000256" key="6">
    <source>
        <dbReference type="SAM" id="MobiDB-lite"/>
    </source>
</evidence>
<dbReference type="SUPFAM" id="SSF90229">
    <property type="entry name" value="CCCH zinc finger"/>
    <property type="match status" value="2"/>
</dbReference>
<dbReference type="Pfam" id="PF00642">
    <property type="entry name" value="zf-CCCH"/>
    <property type="match status" value="2"/>
</dbReference>
<proteinExistence type="predicted"/>
<keyword evidence="9" id="KW-1185">Reference proteome</keyword>
<name>A0A9N8WM77_9GLOM</name>
<feature type="zinc finger region" description="C3H1-type" evidence="5">
    <location>
        <begin position="227"/>
        <end position="255"/>
    </location>
</feature>
<feature type="domain" description="C3H1-type" evidence="7">
    <location>
        <begin position="227"/>
        <end position="255"/>
    </location>
</feature>
<dbReference type="FunFam" id="4.10.1000.10:FF:000001">
    <property type="entry name" value="zinc finger CCCH domain-containing protein 15-like"/>
    <property type="match status" value="1"/>
</dbReference>
<dbReference type="InterPro" id="IPR045877">
    <property type="entry name" value="ZFP36-like"/>
</dbReference>
<dbReference type="Proteomes" id="UP000789831">
    <property type="component" value="Unassembled WGS sequence"/>
</dbReference>
<dbReference type="GO" id="GO:0003729">
    <property type="term" value="F:mRNA binding"/>
    <property type="evidence" value="ECO:0007669"/>
    <property type="project" value="InterPro"/>
</dbReference>
<gene>
    <name evidence="8" type="ORF">AGERDE_LOCUS3661</name>
</gene>
<evidence type="ECO:0000256" key="2">
    <source>
        <dbReference type="ARBA" id="ARBA00022737"/>
    </source>
</evidence>
<evidence type="ECO:0000313" key="8">
    <source>
        <dbReference type="EMBL" id="CAG8489262.1"/>
    </source>
</evidence>
<evidence type="ECO:0000256" key="1">
    <source>
        <dbReference type="ARBA" id="ARBA00022723"/>
    </source>
</evidence>
<keyword evidence="2" id="KW-0677">Repeat</keyword>
<dbReference type="PANTHER" id="PTHR12547:SF18">
    <property type="entry name" value="PROTEIN TIS11"/>
    <property type="match status" value="1"/>
</dbReference>
<comment type="caution">
    <text evidence="8">The sequence shown here is derived from an EMBL/GenBank/DDBJ whole genome shotgun (WGS) entry which is preliminary data.</text>
</comment>
<feature type="compositionally biased region" description="Polar residues" evidence="6">
    <location>
        <begin position="198"/>
        <end position="216"/>
    </location>
</feature>
<protein>
    <submittedName>
        <fullName evidence="8">11240_t:CDS:1</fullName>
    </submittedName>
</protein>
<dbReference type="EMBL" id="CAJVPL010000374">
    <property type="protein sequence ID" value="CAG8489262.1"/>
    <property type="molecule type" value="Genomic_DNA"/>
</dbReference>
<feature type="compositionally biased region" description="Polar residues" evidence="6">
    <location>
        <begin position="374"/>
        <end position="387"/>
    </location>
</feature>
<feature type="zinc finger region" description="C3H1-type" evidence="5">
    <location>
        <begin position="265"/>
        <end position="293"/>
    </location>
</feature>
<evidence type="ECO:0000256" key="5">
    <source>
        <dbReference type="PROSITE-ProRule" id="PRU00723"/>
    </source>
</evidence>
<keyword evidence="3 5" id="KW-0863">Zinc-finger</keyword>
<feature type="region of interest" description="Disordered" evidence="6">
    <location>
        <begin position="42"/>
        <end position="67"/>
    </location>
</feature>
<organism evidence="8 9">
    <name type="scientific">Ambispora gerdemannii</name>
    <dbReference type="NCBI Taxonomy" id="144530"/>
    <lineage>
        <taxon>Eukaryota</taxon>
        <taxon>Fungi</taxon>
        <taxon>Fungi incertae sedis</taxon>
        <taxon>Mucoromycota</taxon>
        <taxon>Glomeromycotina</taxon>
        <taxon>Glomeromycetes</taxon>
        <taxon>Archaeosporales</taxon>
        <taxon>Ambisporaceae</taxon>
        <taxon>Ambispora</taxon>
    </lineage>
</organism>
<keyword evidence="4 5" id="KW-0862">Zinc</keyword>
<sequence length="496" mass="54934">MNTINKSQKHLFTLPTINQQVHAPYPRPAILDTIRNLENSLDWENPTSQSKVKLSPPPRESGGGVSTINKDYFNKNLTTTSGGAIGSLYYDHLVNDDLSAPSISPSNSIATSRSRTPNDSDSESKNHSQVFIASPNIIDSKLNAIAADHNKSRTLSLSSIRDHLSSNNNTSFTLSKLPPPINDELDMTRFQKVRRDSNTTSSSDPISDNSDKSNNIEIEKEQKKATLYKTEMCRNWEEKGTCRYGTKCQFAHAETELRKVVHHPKYKTEICKTFWQSGTCPYGKRCCFIHNDKDLALSKQRRNSVDSALKTGQNGKAKELNKFKSDPELYGKFVNGSDTTGSPLQVPNLKSTNNSLRAFTDAYFSSQSYGMATNSHDSVASSSTSPQDGLKGNTAPKAANLDTSRKRFDDGNVMKVGDLEDSDDENQLTPVINTPTFLRNFLKEVVDCDEPTIKERSAPTRLEKGKNNGAGYAPSDLVPILNQPRGKRLAIFRNLG</sequence>
<dbReference type="SMART" id="SM00356">
    <property type="entry name" value="ZnF_C3H1"/>
    <property type="match status" value="2"/>
</dbReference>
<keyword evidence="1 5" id="KW-0479">Metal-binding</keyword>
<dbReference type="InterPro" id="IPR000571">
    <property type="entry name" value="Znf_CCCH"/>
</dbReference>
<dbReference type="PROSITE" id="PS50103">
    <property type="entry name" value="ZF_C3H1"/>
    <property type="match status" value="2"/>
</dbReference>
<feature type="domain" description="C3H1-type" evidence="7">
    <location>
        <begin position="265"/>
        <end position="293"/>
    </location>
</feature>
<reference evidence="8" key="1">
    <citation type="submission" date="2021-06" db="EMBL/GenBank/DDBJ databases">
        <authorList>
            <person name="Kallberg Y."/>
            <person name="Tangrot J."/>
            <person name="Rosling A."/>
        </authorList>
    </citation>
    <scope>NUCLEOTIDE SEQUENCE</scope>
    <source>
        <strain evidence="8">MT106</strain>
    </source>
</reference>
<dbReference type="AlphaFoldDB" id="A0A9N8WM77"/>
<evidence type="ECO:0000259" key="7">
    <source>
        <dbReference type="PROSITE" id="PS50103"/>
    </source>
</evidence>
<dbReference type="OrthoDB" id="410307at2759"/>
<feature type="region of interest" description="Disordered" evidence="6">
    <location>
        <begin position="374"/>
        <end position="409"/>
    </location>
</feature>
<feature type="region of interest" description="Disordered" evidence="6">
    <location>
        <begin position="101"/>
        <end position="130"/>
    </location>
</feature>
<feature type="compositionally biased region" description="Basic and acidic residues" evidence="6">
    <location>
        <begin position="116"/>
        <end position="126"/>
    </location>
</feature>
<dbReference type="FunFam" id="4.10.1000.10:FF:000002">
    <property type="entry name" value="Zinc finger protein 36, C3H1 type-like 1"/>
    <property type="match status" value="1"/>
</dbReference>